<evidence type="ECO:0000256" key="9">
    <source>
        <dbReference type="SAM" id="SignalP"/>
    </source>
</evidence>
<dbReference type="SUPFAM" id="SSF50911">
    <property type="entry name" value="Mannose 6-phosphate receptor domain"/>
    <property type="match status" value="1"/>
</dbReference>
<feature type="domain" description="MRH" evidence="10">
    <location>
        <begin position="153"/>
        <end position="313"/>
    </location>
</feature>
<protein>
    <recommendedName>
        <fullName evidence="7">Endoplasmic reticulum lectin</fullName>
    </recommendedName>
    <alternativeName>
        <fullName evidence="7">Protein OS-9 homolog</fullName>
    </alternativeName>
</protein>
<keyword evidence="6" id="KW-1015">Disulfide bond</keyword>
<feature type="chain" id="PRO_5034140396" description="Endoplasmic reticulum lectin" evidence="9">
    <location>
        <begin position="17"/>
        <end position="516"/>
    </location>
</feature>
<dbReference type="GO" id="GO:0005789">
    <property type="term" value="C:endoplasmic reticulum membrane"/>
    <property type="evidence" value="ECO:0007669"/>
    <property type="project" value="UniProtKB-SubCell"/>
</dbReference>
<keyword evidence="7" id="KW-0472">Membrane</keyword>
<dbReference type="GO" id="GO:0030970">
    <property type="term" value="P:retrograde protein transport, ER to cytosol"/>
    <property type="evidence" value="ECO:0007669"/>
    <property type="project" value="TreeGrafter"/>
</dbReference>
<dbReference type="Gene3D" id="2.70.130.10">
    <property type="entry name" value="Mannose-6-phosphate receptor binding domain"/>
    <property type="match status" value="1"/>
</dbReference>
<comment type="similarity">
    <text evidence="2 7">Belongs to the OS-9 family.</text>
</comment>
<keyword evidence="4 7" id="KW-0430">Lectin</keyword>
<accession>A0A8E2JG45</accession>
<feature type="signal peptide" evidence="9">
    <location>
        <begin position="1"/>
        <end position="16"/>
    </location>
</feature>
<dbReference type="InterPro" id="IPR045149">
    <property type="entry name" value="OS-9-like"/>
</dbReference>
<evidence type="ECO:0000313" key="12">
    <source>
        <dbReference type="Proteomes" id="UP000250266"/>
    </source>
</evidence>
<dbReference type="GO" id="GO:0030246">
    <property type="term" value="F:carbohydrate binding"/>
    <property type="evidence" value="ECO:0007669"/>
    <property type="project" value="UniProtKB-UniRule"/>
</dbReference>
<keyword evidence="3 9" id="KW-0732">Signal</keyword>
<dbReference type="Proteomes" id="UP000250266">
    <property type="component" value="Unassembled WGS sequence"/>
</dbReference>
<evidence type="ECO:0000313" key="11">
    <source>
        <dbReference type="EMBL" id="OCK80704.1"/>
    </source>
</evidence>
<evidence type="ECO:0000256" key="2">
    <source>
        <dbReference type="ARBA" id="ARBA00009918"/>
    </source>
</evidence>
<feature type="compositionally biased region" description="Basic and acidic residues" evidence="8">
    <location>
        <begin position="476"/>
        <end position="501"/>
    </location>
</feature>
<feature type="region of interest" description="Disordered" evidence="8">
    <location>
        <begin position="454"/>
        <end position="516"/>
    </location>
</feature>
<comment type="function">
    <text evidence="7">Lectin involved in the quality control of the secretory pathway. As a member of the endoplasmic reticulum-associated degradation lumenal (ERAD-L) surveillance system, targets misfolded endoplasmic reticulum lumenal glycoproteins for degradation.</text>
</comment>
<dbReference type="InterPro" id="IPR012913">
    <property type="entry name" value="OS9-like_dom"/>
</dbReference>
<evidence type="ECO:0000259" key="10">
    <source>
        <dbReference type="PROSITE" id="PS51914"/>
    </source>
</evidence>
<feature type="region of interest" description="Disordered" evidence="8">
    <location>
        <begin position="207"/>
        <end position="243"/>
    </location>
</feature>
<evidence type="ECO:0000256" key="8">
    <source>
        <dbReference type="SAM" id="MobiDB-lite"/>
    </source>
</evidence>
<dbReference type="OrthoDB" id="448954at2759"/>
<dbReference type="PANTHER" id="PTHR15414">
    <property type="entry name" value="OS-9-RELATED"/>
    <property type="match status" value="1"/>
</dbReference>
<dbReference type="PANTHER" id="PTHR15414:SF0">
    <property type="entry name" value="ENDOPLASMIC RETICULUM LECTIN 1"/>
    <property type="match status" value="1"/>
</dbReference>
<keyword evidence="5 7" id="KW-0256">Endoplasmic reticulum</keyword>
<comment type="subcellular location">
    <subcellularLocation>
        <location evidence="1 7">Endoplasmic reticulum membrane</location>
        <topology evidence="1 7">Peripheral membrane protein</topology>
        <orientation evidence="1 7">Lumenal side</orientation>
    </subcellularLocation>
</comment>
<organism evidence="11 12">
    <name type="scientific">Lepidopterella palustris CBS 459.81</name>
    <dbReference type="NCBI Taxonomy" id="1314670"/>
    <lineage>
        <taxon>Eukaryota</taxon>
        <taxon>Fungi</taxon>
        <taxon>Dikarya</taxon>
        <taxon>Ascomycota</taxon>
        <taxon>Pezizomycotina</taxon>
        <taxon>Dothideomycetes</taxon>
        <taxon>Pleosporomycetidae</taxon>
        <taxon>Mytilinidiales</taxon>
        <taxon>Argynnaceae</taxon>
        <taxon>Lepidopterella</taxon>
    </lineage>
</organism>
<proteinExistence type="inferred from homology"/>
<dbReference type="GO" id="GO:0030968">
    <property type="term" value="P:endoplasmic reticulum unfolded protein response"/>
    <property type="evidence" value="ECO:0007669"/>
    <property type="project" value="UniProtKB-UniRule"/>
</dbReference>
<evidence type="ECO:0000256" key="1">
    <source>
        <dbReference type="ARBA" id="ARBA00004367"/>
    </source>
</evidence>
<dbReference type="EMBL" id="KV744949">
    <property type="protein sequence ID" value="OCK80704.1"/>
    <property type="molecule type" value="Genomic_DNA"/>
</dbReference>
<dbReference type="InterPro" id="IPR044865">
    <property type="entry name" value="MRH_dom"/>
</dbReference>
<keyword evidence="12" id="KW-1185">Reference proteome</keyword>
<evidence type="ECO:0000256" key="5">
    <source>
        <dbReference type="ARBA" id="ARBA00022824"/>
    </source>
</evidence>
<evidence type="ECO:0000256" key="7">
    <source>
        <dbReference type="RuleBase" id="RU369099"/>
    </source>
</evidence>
<feature type="compositionally biased region" description="Polar residues" evidence="8">
    <location>
        <begin position="64"/>
        <end position="81"/>
    </location>
</feature>
<sequence length="516" mass="57332">MKNFWALPAFLRLVLASPHAFSVFDDLLAFPQYEVNFPDSFVTEDYASSRLAHVATRPTPSPVPDSQETQDLSTAGQQPIGNPNHKGDFDLESPPETYEAVVLDGQRYLCSIPIVATPEYNASSNPEQVKDEEEKELMRATDRGWELLEGMHGNCIYFISGWWSYSFCYKNEVKQFHQLPPSRGVPIYPPVEDTTVKSFVLGRFPGGEGKGKAGKSGSSDDHQGEGEAQKTLDAEPDDGKGSMEVAKLETKGTTRYMVQRLSGGTECDLTGKERKIEVQFHCHPQSADRIGMIKEVATCSYLMVIYTPRLCNDVAFLPPQDNRPHSIDCQPVIADIEVDDWTAAKLKKAEELMALKDTEAPQGSTPNPIIGGIEVGAKREVGYEGKVIEKSVVAGGGKEVYVATVASSEGKPMNEKELRKLADPKDVEKLKRDLQKLAGRKAWKLDLVDTPRGREFRGIIEADDDEVGGGKKQKQKQKEEERIEGKEQGKDKEKQKVRENGEESEEGSEEVYKDEL</sequence>
<dbReference type="InterPro" id="IPR009011">
    <property type="entry name" value="Man6P_isomerase_rcpt-bd_dom_sf"/>
</dbReference>
<gene>
    <name evidence="11" type="ORF">K432DRAFT_352529</name>
</gene>
<dbReference type="PROSITE" id="PS51914">
    <property type="entry name" value="MRH"/>
    <property type="match status" value="1"/>
</dbReference>
<name>A0A8E2JG45_9PEZI</name>
<reference evidence="11 12" key="1">
    <citation type="journal article" date="2016" name="Nat. Commun.">
        <title>Ectomycorrhizal ecology is imprinted in the genome of the dominant symbiotic fungus Cenococcum geophilum.</title>
        <authorList>
            <consortium name="DOE Joint Genome Institute"/>
            <person name="Peter M."/>
            <person name="Kohler A."/>
            <person name="Ohm R.A."/>
            <person name="Kuo A."/>
            <person name="Krutzmann J."/>
            <person name="Morin E."/>
            <person name="Arend M."/>
            <person name="Barry K.W."/>
            <person name="Binder M."/>
            <person name="Choi C."/>
            <person name="Clum A."/>
            <person name="Copeland A."/>
            <person name="Grisel N."/>
            <person name="Haridas S."/>
            <person name="Kipfer T."/>
            <person name="LaButti K."/>
            <person name="Lindquist E."/>
            <person name="Lipzen A."/>
            <person name="Maire R."/>
            <person name="Meier B."/>
            <person name="Mihaltcheva S."/>
            <person name="Molinier V."/>
            <person name="Murat C."/>
            <person name="Poggeler S."/>
            <person name="Quandt C.A."/>
            <person name="Sperisen C."/>
            <person name="Tritt A."/>
            <person name="Tisserant E."/>
            <person name="Crous P.W."/>
            <person name="Henrissat B."/>
            <person name="Nehls U."/>
            <person name="Egli S."/>
            <person name="Spatafora J.W."/>
            <person name="Grigoriev I.V."/>
            <person name="Martin F.M."/>
        </authorList>
    </citation>
    <scope>NUCLEOTIDE SEQUENCE [LARGE SCALE GENOMIC DNA]</scope>
    <source>
        <strain evidence="11 12">CBS 459.81</strain>
    </source>
</reference>
<evidence type="ECO:0000256" key="6">
    <source>
        <dbReference type="ARBA" id="ARBA00023157"/>
    </source>
</evidence>
<evidence type="ECO:0000256" key="3">
    <source>
        <dbReference type="ARBA" id="ARBA00022729"/>
    </source>
</evidence>
<feature type="region of interest" description="Disordered" evidence="8">
    <location>
        <begin position="54"/>
        <end position="91"/>
    </location>
</feature>
<feature type="compositionally biased region" description="Basic and acidic residues" evidence="8">
    <location>
        <begin position="218"/>
        <end position="243"/>
    </location>
</feature>
<dbReference type="AlphaFoldDB" id="A0A8E2JG45"/>
<dbReference type="GO" id="GO:0005788">
    <property type="term" value="C:endoplasmic reticulum lumen"/>
    <property type="evidence" value="ECO:0007669"/>
    <property type="project" value="UniProtKB-UniRule"/>
</dbReference>
<evidence type="ECO:0000256" key="4">
    <source>
        <dbReference type="ARBA" id="ARBA00022734"/>
    </source>
</evidence>
<dbReference type="Pfam" id="PF07915">
    <property type="entry name" value="PRKCSH"/>
    <property type="match status" value="1"/>
</dbReference>